<dbReference type="EMBL" id="BGPR01286382">
    <property type="protein sequence ID" value="GBN36020.1"/>
    <property type="molecule type" value="Genomic_DNA"/>
</dbReference>
<feature type="non-terminal residue" evidence="1">
    <location>
        <position position="198"/>
    </location>
</feature>
<proteinExistence type="predicted"/>
<accession>A0A4Y2NBK6</accession>
<sequence length="198" mass="22867">MVNWSIEMDVEFCEFYFKAIRKLVENGDHENGDLKPLRKFFRRLSVNNKLCQCKSAKSSKIVDSLEDALYNRIAWIYQNDTCLCSATAYHFRKATIESSKIMNKLLKKKELRICSVNRSSPSDVVALVKVLESVVGKDEEIDIHVSIIHSDKKWKITCLAVLRCLERFQNALCKIDFIEGDFRFSCSNDVIRVIKSAD</sequence>
<organism evidence="1 2">
    <name type="scientific">Araneus ventricosus</name>
    <name type="common">Orbweaver spider</name>
    <name type="synonym">Epeira ventricosa</name>
    <dbReference type="NCBI Taxonomy" id="182803"/>
    <lineage>
        <taxon>Eukaryota</taxon>
        <taxon>Metazoa</taxon>
        <taxon>Ecdysozoa</taxon>
        <taxon>Arthropoda</taxon>
        <taxon>Chelicerata</taxon>
        <taxon>Arachnida</taxon>
        <taxon>Araneae</taxon>
        <taxon>Araneomorphae</taxon>
        <taxon>Entelegynae</taxon>
        <taxon>Araneoidea</taxon>
        <taxon>Araneidae</taxon>
        <taxon>Araneus</taxon>
    </lineage>
</organism>
<dbReference type="Proteomes" id="UP000499080">
    <property type="component" value="Unassembled WGS sequence"/>
</dbReference>
<dbReference type="OrthoDB" id="6437046at2759"/>
<name>A0A4Y2NBK6_ARAVE</name>
<reference evidence="1 2" key="1">
    <citation type="journal article" date="2019" name="Sci. Rep.">
        <title>Orb-weaving spider Araneus ventricosus genome elucidates the spidroin gene catalogue.</title>
        <authorList>
            <person name="Kono N."/>
            <person name="Nakamura H."/>
            <person name="Ohtoshi R."/>
            <person name="Moran D.A.P."/>
            <person name="Shinohara A."/>
            <person name="Yoshida Y."/>
            <person name="Fujiwara M."/>
            <person name="Mori M."/>
            <person name="Tomita M."/>
            <person name="Arakawa K."/>
        </authorList>
    </citation>
    <scope>NUCLEOTIDE SEQUENCE [LARGE SCALE GENOMIC DNA]</scope>
</reference>
<keyword evidence="2" id="KW-1185">Reference proteome</keyword>
<dbReference type="AlphaFoldDB" id="A0A4Y2NBK6"/>
<comment type="caution">
    <text evidence="1">The sequence shown here is derived from an EMBL/GenBank/DDBJ whole genome shotgun (WGS) entry which is preliminary data.</text>
</comment>
<evidence type="ECO:0000313" key="2">
    <source>
        <dbReference type="Proteomes" id="UP000499080"/>
    </source>
</evidence>
<gene>
    <name evidence="1" type="ORF">AVEN_139628_1</name>
</gene>
<evidence type="ECO:0000313" key="1">
    <source>
        <dbReference type="EMBL" id="GBN36020.1"/>
    </source>
</evidence>
<protein>
    <submittedName>
        <fullName evidence="1">Uncharacterized protein</fullName>
    </submittedName>
</protein>